<dbReference type="EMBL" id="KV938599">
    <property type="protein sequence ID" value="PIO28362.1"/>
    <property type="molecule type" value="Genomic_DNA"/>
</dbReference>
<proteinExistence type="predicted"/>
<evidence type="ECO:0000256" key="1">
    <source>
        <dbReference type="SAM" id="Phobius"/>
    </source>
</evidence>
<keyword evidence="1" id="KW-0812">Transmembrane</keyword>
<reference evidence="3" key="1">
    <citation type="journal article" date="2017" name="Nat. Commun.">
        <title>The North American bullfrog draft genome provides insight into hormonal regulation of long noncoding RNA.</title>
        <authorList>
            <person name="Hammond S.A."/>
            <person name="Warren R.L."/>
            <person name="Vandervalk B.P."/>
            <person name="Kucuk E."/>
            <person name="Khan H."/>
            <person name="Gibb E.A."/>
            <person name="Pandoh P."/>
            <person name="Kirk H."/>
            <person name="Zhao Y."/>
            <person name="Jones M."/>
            <person name="Mungall A.J."/>
            <person name="Coope R."/>
            <person name="Pleasance S."/>
            <person name="Moore R.A."/>
            <person name="Holt R.A."/>
            <person name="Round J.M."/>
            <person name="Ohora S."/>
            <person name="Walle B.V."/>
            <person name="Veldhoen N."/>
            <person name="Helbing C.C."/>
            <person name="Birol I."/>
        </authorList>
    </citation>
    <scope>NUCLEOTIDE SEQUENCE [LARGE SCALE GENOMIC DNA]</scope>
</reference>
<feature type="non-terminal residue" evidence="2">
    <location>
        <position position="1"/>
    </location>
</feature>
<protein>
    <submittedName>
        <fullName evidence="2">Uncharacterized protein</fullName>
    </submittedName>
</protein>
<sequence>PDNGTQYTMIIAIVCVVVIIAVILGVGIFCYKKRGKGYQTTSSKYSIMSCSLYYYSVRCVEYVRR</sequence>
<gene>
    <name evidence="2" type="ORF">AB205_0028690</name>
</gene>
<name>A0A2G9RKE5_AQUCT</name>
<keyword evidence="1" id="KW-1133">Transmembrane helix</keyword>
<organism evidence="2 3">
    <name type="scientific">Aquarana catesbeiana</name>
    <name type="common">American bullfrog</name>
    <name type="synonym">Rana catesbeiana</name>
    <dbReference type="NCBI Taxonomy" id="8400"/>
    <lineage>
        <taxon>Eukaryota</taxon>
        <taxon>Metazoa</taxon>
        <taxon>Chordata</taxon>
        <taxon>Craniata</taxon>
        <taxon>Vertebrata</taxon>
        <taxon>Euteleostomi</taxon>
        <taxon>Amphibia</taxon>
        <taxon>Batrachia</taxon>
        <taxon>Anura</taxon>
        <taxon>Neobatrachia</taxon>
        <taxon>Ranoidea</taxon>
        <taxon>Ranidae</taxon>
        <taxon>Aquarana</taxon>
    </lineage>
</organism>
<feature type="transmembrane region" description="Helical" evidence="1">
    <location>
        <begin position="6"/>
        <end position="31"/>
    </location>
</feature>
<evidence type="ECO:0000313" key="3">
    <source>
        <dbReference type="Proteomes" id="UP000228934"/>
    </source>
</evidence>
<keyword evidence="3" id="KW-1185">Reference proteome</keyword>
<dbReference type="AlphaFoldDB" id="A0A2G9RKE5"/>
<keyword evidence="1" id="KW-0472">Membrane</keyword>
<evidence type="ECO:0000313" key="2">
    <source>
        <dbReference type="EMBL" id="PIO28362.1"/>
    </source>
</evidence>
<accession>A0A2G9RKE5</accession>
<dbReference type="Proteomes" id="UP000228934">
    <property type="component" value="Unassembled WGS sequence"/>
</dbReference>